<dbReference type="PANTHER" id="PTHR11138">
    <property type="entry name" value="METHIONYL-TRNA FORMYLTRANSFERASE"/>
    <property type="match status" value="1"/>
</dbReference>
<dbReference type="InterPro" id="IPR011034">
    <property type="entry name" value="Formyl_transferase-like_C_sf"/>
</dbReference>
<dbReference type="Pfam" id="PF02911">
    <property type="entry name" value="Formyl_trans_C"/>
    <property type="match status" value="1"/>
</dbReference>
<name>A0ABV7N691_9STAP</name>
<gene>
    <name evidence="3" type="ORF">ACFOEO_11055</name>
</gene>
<feature type="domain" description="Formyl transferase N-terminal" evidence="1">
    <location>
        <begin position="21"/>
        <end position="177"/>
    </location>
</feature>
<evidence type="ECO:0000313" key="3">
    <source>
        <dbReference type="EMBL" id="MFC3389114.1"/>
    </source>
</evidence>
<evidence type="ECO:0000259" key="1">
    <source>
        <dbReference type="Pfam" id="PF00551"/>
    </source>
</evidence>
<accession>A0ABV7N691</accession>
<evidence type="ECO:0000313" key="4">
    <source>
        <dbReference type="Proteomes" id="UP001595637"/>
    </source>
</evidence>
<organism evidence="3 4">
    <name type="scientific">Salinicoccus sesuvii</name>
    <dbReference type="NCBI Taxonomy" id="868281"/>
    <lineage>
        <taxon>Bacteria</taxon>
        <taxon>Bacillati</taxon>
        <taxon>Bacillota</taxon>
        <taxon>Bacilli</taxon>
        <taxon>Bacillales</taxon>
        <taxon>Staphylococcaceae</taxon>
        <taxon>Salinicoccus</taxon>
    </lineage>
</organism>
<dbReference type="InterPro" id="IPR002376">
    <property type="entry name" value="Formyl_transf_N"/>
</dbReference>
<keyword evidence="3" id="KW-0808">Transferase</keyword>
<dbReference type="PANTHER" id="PTHR11138:SF5">
    <property type="entry name" value="METHIONYL-TRNA FORMYLTRANSFERASE, MITOCHONDRIAL"/>
    <property type="match status" value="1"/>
</dbReference>
<dbReference type="Gene3D" id="3.40.50.12230">
    <property type="match status" value="1"/>
</dbReference>
<sequence>MNYVLFIGSKLGYKMLELMSEKNTHIIYVFVEKEHEHENETFYRQAIKLCEENNINFRLNASNKEVIECLNAIPTNIEYIMSFGYRKMISPEVVDRASIAALGSHFSPLPRYRGFAPLNWLLINGEDYTAVNLFFLEQEVDNGDIVASKEIEIAYCDNINSLFDKCLSTFEELMIKTLPSLENNNFTASKQSNEEASYTCARSPEDGKINWASSSYDIYNLVRGLTYPYPGAYTYFENKKLIVVSCEEYNPGNYVGRVPGRVIKVIKGRGVVVLCGDKAICIKKVIDQDGKVHRANNLITSVRATLR</sequence>
<dbReference type="SUPFAM" id="SSF50486">
    <property type="entry name" value="FMT C-terminal domain-like"/>
    <property type="match status" value="1"/>
</dbReference>
<protein>
    <submittedName>
        <fullName evidence="3">Methionyl-tRNA formyltransferase</fullName>
        <ecNumber evidence="3">2.1.2.9</ecNumber>
    </submittedName>
</protein>
<dbReference type="EC" id="2.1.2.9" evidence="3"/>
<dbReference type="EMBL" id="JBHRVQ010000001">
    <property type="protein sequence ID" value="MFC3389114.1"/>
    <property type="molecule type" value="Genomic_DNA"/>
</dbReference>
<dbReference type="SUPFAM" id="SSF53328">
    <property type="entry name" value="Formyltransferase"/>
    <property type="match status" value="1"/>
</dbReference>
<comment type="caution">
    <text evidence="3">The sequence shown here is derived from an EMBL/GenBank/DDBJ whole genome shotgun (WGS) entry which is preliminary data.</text>
</comment>
<dbReference type="Proteomes" id="UP001595637">
    <property type="component" value="Unassembled WGS sequence"/>
</dbReference>
<dbReference type="InterPro" id="IPR005793">
    <property type="entry name" value="Formyl_trans_C"/>
</dbReference>
<dbReference type="RefSeq" id="WP_380655658.1">
    <property type="nucleotide sequence ID" value="NZ_JBHRVQ010000001.1"/>
</dbReference>
<proteinExistence type="predicted"/>
<keyword evidence="4" id="KW-1185">Reference proteome</keyword>
<dbReference type="Pfam" id="PF00551">
    <property type="entry name" value="Formyl_trans_N"/>
    <property type="match status" value="1"/>
</dbReference>
<feature type="domain" description="Formyl transferase C-terminal" evidence="2">
    <location>
        <begin position="203"/>
        <end position="301"/>
    </location>
</feature>
<reference evidence="4" key="1">
    <citation type="journal article" date="2019" name="Int. J. Syst. Evol. Microbiol.">
        <title>The Global Catalogue of Microorganisms (GCM) 10K type strain sequencing project: providing services to taxonomists for standard genome sequencing and annotation.</title>
        <authorList>
            <consortium name="The Broad Institute Genomics Platform"/>
            <consortium name="The Broad Institute Genome Sequencing Center for Infectious Disease"/>
            <person name="Wu L."/>
            <person name="Ma J."/>
        </authorList>
    </citation>
    <scope>NUCLEOTIDE SEQUENCE [LARGE SCALE GENOMIC DNA]</scope>
    <source>
        <strain evidence="4">CCM 7756</strain>
    </source>
</reference>
<dbReference type="GO" id="GO:0004479">
    <property type="term" value="F:methionyl-tRNA formyltransferase activity"/>
    <property type="evidence" value="ECO:0007669"/>
    <property type="project" value="UniProtKB-EC"/>
</dbReference>
<evidence type="ECO:0000259" key="2">
    <source>
        <dbReference type="Pfam" id="PF02911"/>
    </source>
</evidence>
<dbReference type="InterPro" id="IPR036477">
    <property type="entry name" value="Formyl_transf_N_sf"/>
</dbReference>